<dbReference type="InterPro" id="IPR045692">
    <property type="entry name" value="DUF6057"/>
</dbReference>
<reference evidence="2 3" key="1">
    <citation type="submission" date="2019-02" db="EMBL/GenBank/DDBJ databases">
        <title>Deep-cultivation of Planctomycetes and their phenomic and genomic characterization uncovers novel biology.</title>
        <authorList>
            <person name="Wiegand S."/>
            <person name="Jogler M."/>
            <person name="Boedeker C."/>
            <person name="Pinto D."/>
            <person name="Vollmers J."/>
            <person name="Rivas-Marin E."/>
            <person name="Kohn T."/>
            <person name="Peeters S.H."/>
            <person name="Heuer A."/>
            <person name="Rast P."/>
            <person name="Oberbeckmann S."/>
            <person name="Bunk B."/>
            <person name="Jeske O."/>
            <person name="Meyerdierks A."/>
            <person name="Storesund J.E."/>
            <person name="Kallscheuer N."/>
            <person name="Luecker S."/>
            <person name="Lage O.M."/>
            <person name="Pohl T."/>
            <person name="Merkel B.J."/>
            <person name="Hornburger P."/>
            <person name="Mueller R.-W."/>
            <person name="Bruemmer F."/>
            <person name="Labrenz M."/>
            <person name="Spormann A.M."/>
            <person name="Op Den Camp H."/>
            <person name="Overmann J."/>
            <person name="Amann R."/>
            <person name="Jetten M.S.M."/>
            <person name="Mascher T."/>
            <person name="Medema M.H."/>
            <person name="Devos D.P."/>
            <person name="Kaster A.-K."/>
            <person name="Ovreas L."/>
            <person name="Rohde M."/>
            <person name="Galperin M.Y."/>
            <person name="Jogler C."/>
        </authorList>
    </citation>
    <scope>NUCLEOTIDE SEQUENCE [LARGE SCALE GENOMIC DNA]</scope>
    <source>
        <strain evidence="2 3">CA13</strain>
    </source>
</reference>
<keyword evidence="1" id="KW-0812">Transmembrane</keyword>
<evidence type="ECO:0000313" key="3">
    <source>
        <dbReference type="Proteomes" id="UP000315010"/>
    </source>
</evidence>
<feature type="transmembrane region" description="Helical" evidence="1">
    <location>
        <begin position="12"/>
        <end position="34"/>
    </location>
</feature>
<dbReference type="EMBL" id="SJPJ01000001">
    <property type="protein sequence ID" value="TWT78748.1"/>
    <property type="molecule type" value="Genomic_DNA"/>
</dbReference>
<organism evidence="2 3">
    <name type="scientific">Novipirellula herctigrandis</name>
    <dbReference type="NCBI Taxonomy" id="2527986"/>
    <lineage>
        <taxon>Bacteria</taxon>
        <taxon>Pseudomonadati</taxon>
        <taxon>Planctomycetota</taxon>
        <taxon>Planctomycetia</taxon>
        <taxon>Pirellulales</taxon>
        <taxon>Pirellulaceae</taxon>
        <taxon>Novipirellula</taxon>
    </lineage>
</organism>
<sequence>MKPIPGTIEKSIRTIGWDTAFFLLAFFLYVWLVIDPHLIHHSLGITMPLEPFSVSIGWSFFAEHLSRPGGLVEYAARWLTQFFWWSWAGALIISCAAYLMCLAMDVLAFESGFKRGHVARYVPAMMMLVAWAGYNHPIRPVLSVLTALGGFVLYLVASRLSVVKRPVLLLATSLLAISTVVYITAGPSAGLLFNALVAIYETFVKRRWPLGVAAVCVGALVPWAVGMALFQNAIRNAYDGFFIHTPGVESWCIRYMLIMHLIFPATLATTTLFHRFRKAKAGSPESRTLDSETTTHDAAANVRVWLNKQHLWGASQIAIVFSVAGVIAWSASNVETRRILRINDFAQRGMWPQVLSIAQDLPKGQYNVYCIRNIQLALYHAGAGQLSEDMFRYTQVPGISLLQLPKAQQTAYTSFQESQVYLQLGQVNLAQRCACEALETLSDSPELLEHLAVINILKDRPETAMMFLRERLKKPFHRRTARAMLSELEEDPQLASDPRVRQLRKLMIRTDHAGDQTNEEVLKASLQDDPNNRFAFELLIANYLHTGRTDKIIETLAHPLGLKFQPLPRHIQEAIVVYSLQTYGRMPEPNAQIGAHVIDQAIQFDRIGRRYGTDNQGAQAEAIAAGLGTTFYFYFKFGASGL</sequence>
<feature type="transmembrane region" description="Helical" evidence="1">
    <location>
        <begin position="311"/>
        <end position="331"/>
    </location>
</feature>
<feature type="transmembrane region" description="Helical" evidence="1">
    <location>
        <begin position="140"/>
        <end position="157"/>
    </location>
</feature>
<dbReference type="OrthoDB" id="1077924at2"/>
<keyword evidence="3" id="KW-1185">Reference proteome</keyword>
<comment type="caution">
    <text evidence="2">The sequence shown here is derived from an EMBL/GenBank/DDBJ whole genome shotgun (WGS) entry which is preliminary data.</text>
</comment>
<evidence type="ECO:0008006" key="4">
    <source>
        <dbReference type="Google" id="ProtNLM"/>
    </source>
</evidence>
<keyword evidence="1" id="KW-0472">Membrane</keyword>
<dbReference type="RefSeq" id="WP_146393816.1">
    <property type="nucleotide sequence ID" value="NZ_SJPJ01000001.1"/>
</dbReference>
<dbReference type="Proteomes" id="UP000315010">
    <property type="component" value="Unassembled WGS sequence"/>
</dbReference>
<evidence type="ECO:0000313" key="2">
    <source>
        <dbReference type="EMBL" id="TWT78748.1"/>
    </source>
</evidence>
<feature type="transmembrane region" description="Helical" evidence="1">
    <location>
        <begin position="251"/>
        <end position="273"/>
    </location>
</feature>
<proteinExistence type="predicted"/>
<dbReference type="AlphaFoldDB" id="A0A5C5YUR9"/>
<protein>
    <recommendedName>
        <fullName evidence="4">Tetratricopeptide repeat protein</fullName>
    </recommendedName>
</protein>
<feature type="transmembrane region" description="Helical" evidence="1">
    <location>
        <begin position="169"/>
        <end position="196"/>
    </location>
</feature>
<dbReference type="InterPro" id="IPR011990">
    <property type="entry name" value="TPR-like_helical_dom_sf"/>
</dbReference>
<dbReference type="Pfam" id="PF19529">
    <property type="entry name" value="DUF6057"/>
    <property type="match status" value="1"/>
</dbReference>
<feature type="transmembrane region" description="Helical" evidence="1">
    <location>
        <begin position="82"/>
        <end position="106"/>
    </location>
</feature>
<dbReference type="SUPFAM" id="SSF48452">
    <property type="entry name" value="TPR-like"/>
    <property type="match status" value="1"/>
</dbReference>
<feature type="transmembrane region" description="Helical" evidence="1">
    <location>
        <begin position="208"/>
        <end position="230"/>
    </location>
</feature>
<accession>A0A5C5YUR9</accession>
<name>A0A5C5YUR9_9BACT</name>
<gene>
    <name evidence="2" type="ORF">CA13_01450</name>
</gene>
<evidence type="ECO:0000256" key="1">
    <source>
        <dbReference type="SAM" id="Phobius"/>
    </source>
</evidence>
<dbReference type="Gene3D" id="1.25.40.10">
    <property type="entry name" value="Tetratricopeptide repeat domain"/>
    <property type="match status" value="1"/>
</dbReference>
<feature type="transmembrane region" description="Helical" evidence="1">
    <location>
        <begin position="118"/>
        <end position="134"/>
    </location>
</feature>
<keyword evidence="1" id="KW-1133">Transmembrane helix</keyword>